<keyword evidence="5 6" id="KW-0472">Membrane</keyword>
<evidence type="ECO:0000256" key="1">
    <source>
        <dbReference type="ARBA" id="ARBA00004141"/>
    </source>
</evidence>
<dbReference type="PRINTS" id="PR00259">
    <property type="entry name" value="TMFOUR"/>
</dbReference>
<dbReference type="STRING" id="6832.A0A553NE24"/>
<evidence type="ECO:0000313" key="7">
    <source>
        <dbReference type="EMBL" id="TRY63696.1"/>
    </source>
</evidence>
<protein>
    <recommendedName>
        <fullName evidence="6">Tetraspanin</fullName>
    </recommendedName>
</protein>
<dbReference type="Proteomes" id="UP000318571">
    <property type="component" value="Chromosome 10"/>
</dbReference>
<comment type="subcellular location">
    <subcellularLocation>
        <location evidence="1 6">Membrane</location>
        <topology evidence="1 6">Multi-pass membrane protein</topology>
    </subcellularLocation>
</comment>
<feature type="transmembrane region" description="Helical" evidence="6">
    <location>
        <begin position="239"/>
        <end position="264"/>
    </location>
</feature>
<keyword evidence="3 6" id="KW-0812">Transmembrane</keyword>
<dbReference type="SUPFAM" id="SSF48652">
    <property type="entry name" value="Tetraspanin"/>
    <property type="match status" value="1"/>
</dbReference>
<keyword evidence="4 6" id="KW-1133">Transmembrane helix</keyword>
<dbReference type="Gene3D" id="1.10.1450.10">
    <property type="entry name" value="Tetraspanin"/>
    <property type="match status" value="1"/>
</dbReference>
<comment type="caution">
    <text evidence="7">The sequence shown here is derived from an EMBL/GenBank/DDBJ whole genome shotgun (WGS) entry which is preliminary data.</text>
</comment>
<accession>A0A553NE24</accession>
<evidence type="ECO:0000256" key="5">
    <source>
        <dbReference type="ARBA" id="ARBA00023136"/>
    </source>
</evidence>
<keyword evidence="8" id="KW-1185">Reference proteome</keyword>
<dbReference type="PANTHER" id="PTHR19282:SF556">
    <property type="entry name" value="TETRASPANIN"/>
    <property type="match status" value="1"/>
</dbReference>
<sequence length="265" mass="28982">MKRVKEVEDDEVDGFECCTQWALLLFNLPLMLMGIALIILGVVGLTEHGYIADALQAENGGLFTGVMVLLIVVGALMMILAVIGCVAAFVESHTLLMIYYVSVLVAFLLIVIGMVLGYVYRGQLETTLRQELLDTMPSYDPEKPQDSITLAWDKTQGNLECCGVAKGEERPWKAWLTNQRLNSGQADSRVPESCCLATSNANGQRANCNDGNKVVESLVYQQDCFTGAAQFLETNMSTLTIVCIFFALTLMVAAALSISLYILID</sequence>
<dbReference type="InterPro" id="IPR008952">
    <property type="entry name" value="Tetraspanin_EC2_sf"/>
</dbReference>
<dbReference type="PIRSF" id="PIRSF002419">
    <property type="entry name" value="Tetraspanin"/>
    <property type="match status" value="1"/>
</dbReference>
<dbReference type="EMBL" id="VCGU01000458">
    <property type="protein sequence ID" value="TRY63696.1"/>
    <property type="molecule type" value="Genomic_DNA"/>
</dbReference>
<dbReference type="OMA" id="VAWREIQ"/>
<proteinExistence type="inferred from homology"/>
<organism evidence="7 8">
    <name type="scientific">Tigriopus californicus</name>
    <name type="common">Marine copepod</name>
    <dbReference type="NCBI Taxonomy" id="6832"/>
    <lineage>
        <taxon>Eukaryota</taxon>
        <taxon>Metazoa</taxon>
        <taxon>Ecdysozoa</taxon>
        <taxon>Arthropoda</taxon>
        <taxon>Crustacea</taxon>
        <taxon>Multicrustacea</taxon>
        <taxon>Hexanauplia</taxon>
        <taxon>Copepoda</taxon>
        <taxon>Harpacticoida</taxon>
        <taxon>Harpacticidae</taxon>
        <taxon>Tigriopus</taxon>
    </lineage>
</organism>
<reference evidence="7 8" key="1">
    <citation type="journal article" date="2018" name="Nat. Ecol. Evol.">
        <title>Genomic signatures of mitonuclear coevolution across populations of Tigriopus californicus.</title>
        <authorList>
            <person name="Barreto F.S."/>
            <person name="Watson E.T."/>
            <person name="Lima T.G."/>
            <person name="Willett C.S."/>
            <person name="Edmands S."/>
            <person name="Li W."/>
            <person name="Burton R.S."/>
        </authorList>
    </citation>
    <scope>NUCLEOTIDE SEQUENCE [LARGE SCALE GENOMIC DNA]</scope>
    <source>
        <strain evidence="7 8">San Diego</strain>
    </source>
</reference>
<comment type="similarity">
    <text evidence="2 6">Belongs to the tetraspanin (TM4SF) family.</text>
</comment>
<evidence type="ECO:0000256" key="6">
    <source>
        <dbReference type="RuleBase" id="RU361218"/>
    </source>
</evidence>
<gene>
    <name evidence="7" type="ORF">TCAL_00391</name>
</gene>
<feature type="transmembrane region" description="Helical" evidence="6">
    <location>
        <begin position="66"/>
        <end position="90"/>
    </location>
</feature>
<feature type="transmembrane region" description="Helical" evidence="6">
    <location>
        <begin position="96"/>
        <end position="120"/>
    </location>
</feature>
<dbReference type="Pfam" id="PF00335">
    <property type="entry name" value="Tetraspanin"/>
    <property type="match status" value="1"/>
</dbReference>
<dbReference type="InterPro" id="IPR000301">
    <property type="entry name" value="Tetraspanin_animals"/>
</dbReference>
<dbReference type="InterPro" id="IPR018499">
    <property type="entry name" value="Tetraspanin/Peripherin"/>
</dbReference>
<evidence type="ECO:0000256" key="3">
    <source>
        <dbReference type="ARBA" id="ARBA00022692"/>
    </source>
</evidence>
<evidence type="ECO:0000256" key="4">
    <source>
        <dbReference type="ARBA" id="ARBA00022989"/>
    </source>
</evidence>
<name>A0A553NE24_TIGCA</name>
<feature type="transmembrane region" description="Helical" evidence="6">
    <location>
        <begin position="20"/>
        <end position="45"/>
    </location>
</feature>
<evidence type="ECO:0000256" key="2">
    <source>
        <dbReference type="ARBA" id="ARBA00006840"/>
    </source>
</evidence>
<dbReference type="GO" id="GO:0016020">
    <property type="term" value="C:membrane"/>
    <property type="evidence" value="ECO:0007669"/>
    <property type="project" value="UniProtKB-SubCell"/>
</dbReference>
<dbReference type="AlphaFoldDB" id="A0A553NE24"/>
<dbReference type="PANTHER" id="PTHR19282">
    <property type="entry name" value="TETRASPANIN"/>
    <property type="match status" value="1"/>
</dbReference>
<evidence type="ECO:0000313" key="8">
    <source>
        <dbReference type="Proteomes" id="UP000318571"/>
    </source>
</evidence>
<dbReference type="OrthoDB" id="438211at2759"/>